<keyword evidence="3" id="KW-1185">Reference proteome</keyword>
<feature type="compositionally biased region" description="Low complexity" evidence="1">
    <location>
        <begin position="309"/>
        <end position="337"/>
    </location>
</feature>
<gene>
    <name evidence="2" type="ORF">KVT40_000673</name>
</gene>
<reference evidence="2" key="1">
    <citation type="submission" date="2021-07" db="EMBL/GenBank/DDBJ databases">
        <title>Elsinoe batatas strain:CRI-CJ2 Genome sequencing and assembly.</title>
        <authorList>
            <person name="Huang L."/>
        </authorList>
    </citation>
    <scope>NUCLEOTIDE SEQUENCE</scope>
    <source>
        <strain evidence="2">CRI-CJ2</strain>
    </source>
</reference>
<dbReference type="AlphaFoldDB" id="A0A8K0LBE6"/>
<comment type="caution">
    <text evidence="2">The sequence shown here is derived from an EMBL/GenBank/DDBJ whole genome shotgun (WGS) entry which is preliminary data.</text>
</comment>
<accession>A0A8K0LBE6</accession>
<name>A0A8K0LBE6_9PEZI</name>
<feature type="compositionally biased region" description="Low complexity" evidence="1">
    <location>
        <begin position="369"/>
        <end position="406"/>
    </location>
</feature>
<feature type="compositionally biased region" description="Pro residues" evidence="1">
    <location>
        <begin position="250"/>
        <end position="293"/>
    </location>
</feature>
<evidence type="ECO:0000256" key="1">
    <source>
        <dbReference type="SAM" id="MobiDB-lite"/>
    </source>
</evidence>
<sequence>MSITSTVSSAPPVNTFLSSLTSSLLSECKPDCVLTLQPAYATWRTDSSIPALATTYLVVNPTSNQTTTSIDCNTQVLTDYYLNRLGGAQRIQGVDENCRLIGNFPNIEQLAGVNSYYTSDATVTYPATYLDAGIRFGAEGIFSTIYPNGSSKCLTYRNSYLTGPGTIYSGELSETTVTYTSLVAVSVTGVSTGTYTRIYRLMPQLSSYYPAEDVIRQCGTKVSFETSPNTLTAANYLTSVRTLPGAAPVAPSPQPANPQQPPPAAPQQPEQPAPTPPAGAPAPGNSPQPPPAAPATTVAGPAPAPTPQNPSNGNPSQPQQPDQQPGGIGGLISAIIGVGQGQNPGQSQPTQPAAPGSGSNPIVVVPGQSGSNPSNPNNGNSPASPANPNTRASQQNGQQPAPGQASVPTTLPAVVANGQTALAGGSAIVANGQTVSVVAGGTAVVVGTSTVPIAEAGTAFTNVPDLIIAPTSVVANVPAQLTGAGGVPAQPSDVANYIISGLGGGSGVSVTLAPGSGGAVVNGTSTGSTPARFTGTAGRNTLRWWAVVGVSALIGLALAV</sequence>
<organism evidence="2 3">
    <name type="scientific">Elsinoe batatas</name>
    <dbReference type="NCBI Taxonomy" id="2601811"/>
    <lineage>
        <taxon>Eukaryota</taxon>
        <taxon>Fungi</taxon>
        <taxon>Dikarya</taxon>
        <taxon>Ascomycota</taxon>
        <taxon>Pezizomycotina</taxon>
        <taxon>Dothideomycetes</taxon>
        <taxon>Dothideomycetidae</taxon>
        <taxon>Myriangiales</taxon>
        <taxon>Elsinoaceae</taxon>
        <taxon>Elsinoe</taxon>
    </lineage>
</organism>
<evidence type="ECO:0000313" key="3">
    <source>
        <dbReference type="Proteomes" id="UP000809789"/>
    </source>
</evidence>
<dbReference type="Proteomes" id="UP000809789">
    <property type="component" value="Unassembled WGS sequence"/>
</dbReference>
<proteinExistence type="predicted"/>
<dbReference type="EMBL" id="JAESVG020000001">
    <property type="protein sequence ID" value="KAG8631533.1"/>
    <property type="molecule type" value="Genomic_DNA"/>
</dbReference>
<evidence type="ECO:0000313" key="2">
    <source>
        <dbReference type="EMBL" id="KAG8631533.1"/>
    </source>
</evidence>
<protein>
    <submittedName>
        <fullName evidence="2">Uncharacterized protein</fullName>
    </submittedName>
</protein>
<dbReference type="OrthoDB" id="3943915at2759"/>
<feature type="compositionally biased region" description="Polar residues" evidence="1">
    <location>
        <begin position="341"/>
        <end position="351"/>
    </location>
</feature>
<feature type="region of interest" description="Disordered" evidence="1">
    <location>
        <begin position="244"/>
        <end position="408"/>
    </location>
</feature>